<dbReference type="SUPFAM" id="SSF48600">
    <property type="entry name" value="Chorismate mutase II"/>
    <property type="match status" value="1"/>
</dbReference>
<dbReference type="GO" id="GO:0004106">
    <property type="term" value="F:chorismate mutase activity"/>
    <property type="evidence" value="ECO:0007669"/>
    <property type="project" value="UniProtKB-EC"/>
</dbReference>
<dbReference type="EMBL" id="JAANOW010000001">
    <property type="protein sequence ID" value="NIH93373.1"/>
    <property type="molecule type" value="Genomic_DNA"/>
</dbReference>
<keyword evidence="9" id="KW-1185">Reference proteome</keyword>
<keyword evidence="3 6" id="KW-0732">Signal</keyword>
<dbReference type="UniPathway" id="UPA00120">
    <property type="reaction ID" value="UER00203"/>
</dbReference>
<dbReference type="InterPro" id="IPR036979">
    <property type="entry name" value="CM_dom_sf"/>
</dbReference>
<dbReference type="PANTHER" id="PTHR38041">
    <property type="entry name" value="CHORISMATE MUTASE"/>
    <property type="match status" value="1"/>
</dbReference>
<dbReference type="NCBIfam" id="TIGR01806">
    <property type="entry name" value="CM_mono2"/>
    <property type="match status" value="1"/>
</dbReference>
<dbReference type="SMART" id="SM00830">
    <property type="entry name" value="CM_2"/>
    <property type="match status" value="1"/>
</dbReference>
<dbReference type="NCBIfam" id="NF006741">
    <property type="entry name" value="PRK09269.1"/>
    <property type="match status" value="1"/>
</dbReference>
<feature type="signal peptide" evidence="6">
    <location>
        <begin position="1"/>
        <end position="26"/>
    </location>
</feature>
<dbReference type="InterPro" id="IPR036263">
    <property type="entry name" value="Chorismate_II_sf"/>
</dbReference>
<evidence type="ECO:0000256" key="2">
    <source>
        <dbReference type="ARBA" id="ARBA00012404"/>
    </source>
</evidence>
<dbReference type="InterPro" id="IPR051331">
    <property type="entry name" value="Chorismate_mutase-related"/>
</dbReference>
<dbReference type="PANTHER" id="PTHR38041:SF2">
    <property type="entry name" value="SECRETED CHORISMATE MUTASE"/>
    <property type="match status" value="1"/>
</dbReference>
<evidence type="ECO:0000256" key="3">
    <source>
        <dbReference type="ARBA" id="ARBA00022729"/>
    </source>
</evidence>
<feature type="chain" id="PRO_5030692649" description="Chorismate mutase" evidence="6">
    <location>
        <begin position="27"/>
        <end position="186"/>
    </location>
</feature>
<gene>
    <name evidence="8" type="ORF">FHU31_000329</name>
</gene>
<feature type="domain" description="Chorismate mutase" evidence="7">
    <location>
        <begin position="10"/>
        <end position="105"/>
    </location>
</feature>
<accession>A0A7X5R4U2</accession>
<name>A0A7X5R4U2_9MYCO</name>
<sequence length="186" mass="19773">MMLRRMGLAALAAVSLASATPGVAHAMPSPLDALVSSAAQRLQVADPVAAVKWITHGDIEDPVRVQQVLDAVATTAGTRGIDADYVRRIFTDQIQATEAVEYRRFAEWKLDPAAAPSSAPDLSSSRSRIDALNTTIVDELAAQWDLLHSPACVPALREAADNAATAYGLDPDYRDALAFATHSYCG</sequence>
<comment type="catalytic activity">
    <reaction evidence="5">
        <text>chorismate = prephenate</text>
        <dbReference type="Rhea" id="RHEA:13897"/>
        <dbReference type="ChEBI" id="CHEBI:29748"/>
        <dbReference type="ChEBI" id="CHEBI:29934"/>
        <dbReference type="EC" id="5.4.99.5"/>
    </reaction>
</comment>
<dbReference type="PROSITE" id="PS51168">
    <property type="entry name" value="CHORISMATE_MUT_2"/>
    <property type="match status" value="1"/>
</dbReference>
<evidence type="ECO:0000259" key="7">
    <source>
        <dbReference type="PROSITE" id="PS51168"/>
    </source>
</evidence>
<dbReference type="GO" id="GO:0046417">
    <property type="term" value="P:chorismate metabolic process"/>
    <property type="evidence" value="ECO:0007669"/>
    <property type="project" value="InterPro"/>
</dbReference>
<comment type="function">
    <text evidence="5">Catalyzes the Claisen rearrangement of chorismate to prephenate.</text>
</comment>
<dbReference type="InterPro" id="IPR008240">
    <property type="entry name" value="Chorismate_mutase_periplasmic"/>
</dbReference>
<protein>
    <recommendedName>
        <fullName evidence="2 5">Chorismate mutase</fullName>
        <ecNumber evidence="2 5">5.4.99.5</ecNumber>
    </recommendedName>
</protein>
<organism evidence="8 9">
    <name type="scientific">Mycolicibacterium fluoranthenivorans</name>
    <dbReference type="NCBI Taxonomy" id="258505"/>
    <lineage>
        <taxon>Bacteria</taxon>
        <taxon>Bacillati</taxon>
        <taxon>Actinomycetota</taxon>
        <taxon>Actinomycetes</taxon>
        <taxon>Mycobacteriales</taxon>
        <taxon>Mycobacteriaceae</taxon>
        <taxon>Mycolicibacterium</taxon>
    </lineage>
</organism>
<dbReference type="Gene3D" id="1.20.59.10">
    <property type="entry name" value="Chorismate mutase"/>
    <property type="match status" value="1"/>
</dbReference>
<dbReference type="Pfam" id="PF01817">
    <property type="entry name" value="CM_2"/>
    <property type="match status" value="1"/>
</dbReference>
<dbReference type="GO" id="GO:0009697">
    <property type="term" value="P:salicylic acid biosynthetic process"/>
    <property type="evidence" value="ECO:0007669"/>
    <property type="project" value="TreeGrafter"/>
</dbReference>
<proteinExistence type="predicted"/>
<evidence type="ECO:0000313" key="9">
    <source>
        <dbReference type="Proteomes" id="UP000547444"/>
    </source>
</evidence>
<dbReference type="Proteomes" id="UP000547444">
    <property type="component" value="Unassembled WGS sequence"/>
</dbReference>
<comment type="pathway">
    <text evidence="1 5">Metabolic intermediate biosynthesis; prephenate biosynthesis; prephenate from chorismate: step 1/1.</text>
</comment>
<dbReference type="AlphaFoldDB" id="A0A7X5R4U2"/>
<evidence type="ECO:0000256" key="6">
    <source>
        <dbReference type="SAM" id="SignalP"/>
    </source>
</evidence>
<evidence type="ECO:0000256" key="5">
    <source>
        <dbReference type="PIRNR" id="PIRNR026640"/>
    </source>
</evidence>
<reference evidence="8 9" key="1">
    <citation type="submission" date="2020-03" db="EMBL/GenBank/DDBJ databases">
        <title>Sequencing the genomes of 1000 actinobacteria strains.</title>
        <authorList>
            <person name="Klenk H.-P."/>
        </authorList>
    </citation>
    <scope>NUCLEOTIDE SEQUENCE [LARGE SCALE GENOMIC DNA]</scope>
    <source>
        <strain evidence="8 9">DSM 44556</strain>
    </source>
</reference>
<keyword evidence="4 5" id="KW-0413">Isomerase</keyword>
<dbReference type="InterPro" id="IPR002701">
    <property type="entry name" value="CM_II_prokaryot"/>
</dbReference>
<comment type="caution">
    <text evidence="8">The sequence shown here is derived from an EMBL/GenBank/DDBJ whole genome shotgun (WGS) entry which is preliminary data.</text>
</comment>
<evidence type="ECO:0000256" key="4">
    <source>
        <dbReference type="ARBA" id="ARBA00023235"/>
    </source>
</evidence>
<evidence type="ECO:0000313" key="8">
    <source>
        <dbReference type="EMBL" id="NIH93373.1"/>
    </source>
</evidence>
<dbReference type="PIRSF" id="PIRSF026640">
    <property type="entry name" value="Peripl_chor_mut"/>
    <property type="match status" value="1"/>
</dbReference>
<dbReference type="EC" id="5.4.99.5" evidence="2 5"/>
<evidence type="ECO:0000256" key="1">
    <source>
        <dbReference type="ARBA" id="ARBA00004817"/>
    </source>
</evidence>